<comment type="subcellular location">
    <subcellularLocation>
        <location evidence="1">Cell outer membrane</location>
    </subcellularLocation>
</comment>
<dbReference type="Pfam" id="PF00691">
    <property type="entry name" value="OmpA"/>
    <property type="match status" value="1"/>
</dbReference>
<dbReference type="SUPFAM" id="SSF49464">
    <property type="entry name" value="Carboxypeptidase regulatory domain-like"/>
    <property type="match status" value="1"/>
</dbReference>
<sequence>MRRIFNISIIVISILMLNISTSKAQYVLKEADIQFDLYNYEKAVILYTEAYQKKKTLKATERLAESYRLMQDYKQAESWYALLISTEGAKPEAHRWHAEMLKNNSKYSEAKVQYAKYATQAKNLTPAQFNQVDVWQKSCDSAVKWMRNPNTIAIKNEKSLNSAQSDWAAVNYNGNVVFTSDRSNIGELNVRTDKPFLKFDTGKKPDKKIYGWTGNEYLKIYQKDKSIDSISLFPINAHTDYHVGATSFSKNGNEVFFTLTKIPSKVEKLKNAPSTINIEIYSSKMENGKWSEPIPFRYNKAQEWSVGDPYLSIDGTTLFFVSNKPGGLGGTDIYYCKRSSGGNWGEAIALSAANTAGNERSPMKDDENFYFSTDGSISMGGLDIFKAKITDRGVLTNIENMGYPLNSAQDDFAFNILDKTKGYFASNREGGIGSDDIYTFIEQLKLKFRLEGQVFNKETNFPLANAVVTLKHVNGTPIKTTTDENGRYKFNLEENTDYNVLAEKTEFRTANEDITTKGLNESKVIKQDLYLAQIVIGKEIRIENIYYDFDKSNIRPDASKELDKIVTVMKENPTIWIVLGSHTDSRGKDQYNQWLSQSRANSAVQYIIDRGVDKSRITAKGYGENKHVNECENGVKCSEEAHQLNRRTEFTIVKQ</sequence>
<reference evidence="6 7" key="1">
    <citation type="submission" date="2019-04" db="EMBL/GenBank/DDBJ databases">
        <title>Pedobacter sp. AR-2-6 sp. nov., isolated from Arctic soil.</title>
        <authorList>
            <person name="Dahal R.H."/>
            <person name="Kim D.-U."/>
        </authorList>
    </citation>
    <scope>NUCLEOTIDE SEQUENCE [LARGE SCALE GENOMIC DNA]</scope>
    <source>
        <strain evidence="6 7">AR-2-6</strain>
    </source>
</reference>
<dbReference type="OrthoDB" id="9809364at2"/>
<dbReference type="CDD" id="cd07185">
    <property type="entry name" value="OmpA_C-like"/>
    <property type="match status" value="1"/>
</dbReference>
<accession>A0A4U1BZY9</accession>
<dbReference type="InterPro" id="IPR006665">
    <property type="entry name" value="OmpA-like"/>
</dbReference>
<dbReference type="AlphaFoldDB" id="A0A4U1BZY9"/>
<keyword evidence="7" id="KW-1185">Reference proteome</keyword>
<dbReference type="InterPro" id="IPR011990">
    <property type="entry name" value="TPR-like_helical_dom_sf"/>
</dbReference>
<dbReference type="PROSITE" id="PS51123">
    <property type="entry name" value="OMPA_2"/>
    <property type="match status" value="1"/>
</dbReference>
<dbReference type="RefSeq" id="WP_136877769.1">
    <property type="nucleotide sequence ID" value="NZ_SWBO01000009.1"/>
</dbReference>
<dbReference type="EMBL" id="SWBO01000009">
    <property type="protein sequence ID" value="TKB98155.1"/>
    <property type="molecule type" value="Genomic_DNA"/>
</dbReference>
<dbReference type="PANTHER" id="PTHR30329">
    <property type="entry name" value="STATOR ELEMENT OF FLAGELLAR MOTOR COMPLEX"/>
    <property type="match status" value="1"/>
</dbReference>
<protein>
    <submittedName>
        <fullName evidence="6">Flagellar motor protein MotB</fullName>
    </submittedName>
</protein>
<dbReference type="SUPFAM" id="SSF82171">
    <property type="entry name" value="DPP6 N-terminal domain-like"/>
    <property type="match status" value="1"/>
</dbReference>
<proteinExistence type="predicted"/>
<comment type="caution">
    <text evidence="6">The sequence shown here is derived from an EMBL/GenBank/DDBJ whole genome shotgun (WGS) entry which is preliminary data.</text>
</comment>
<dbReference type="Gene3D" id="2.60.40.1120">
    <property type="entry name" value="Carboxypeptidase-like, regulatory domain"/>
    <property type="match status" value="1"/>
</dbReference>
<dbReference type="InterPro" id="IPR006664">
    <property type="entry name" value="OMP_bac"/>
</dbReference>
<dbReference type="SUPFAM" id="SSF103088">
    <property type="entry name" value="OmpA-like"/>
    <property type="match status" value="1"/>
</dbReference>
<dbReference type="Pfam" id="PF07676">
    <property type="entry name" value="PD40"/>
    <property type="match status" value="1"/>
</dbReference>
<organism evidence="6 7">
    <name type="scientific">Pedobacter cryotolerans</name>
    <dbReference type="NCBI Taxonomy" id="2571270"/>
    <lineage>
        <taxon>Bacteria</taxon>
        <taxon>Pseudomonadati</taxon>
        <taxon>Bacteroidota</taxon>
        <taxon>Sphingobacteriia</taxon>
        <taxon>Sphingobacteriales</taxon>
        <taxon>Sphingobacteriaceae</taxon>
        <taxon>Pedobacter</taxon>
    </lineage>
</organism>
<dbReference type="Pfam" id="PF13620">
    <property type="entry name" value="CarboxypepD_reg"/>
    <property type="match status" value="1"/>
</dbReference>
<evidence type="ECO:0000313" key="6">
    <source>
        <dbReference type="EMBL" id="TKB98155.1"/>
    </source>
</evidence>
<evidence type="ECO:0000313" key="7">
    <source>
        <dbReference type="Proteomes" id="UP000310477"/>
    </source>
</evidence>
<evidence type="ECO:0000256" key="3">
    <source>
        <dbReference type="ARBA" id="ARBA00023237"/>
    </source>
</evidence>
<keyword evidence="6" id="KW-0282">Flagellum</keyword>
<evidence type="ECO:0000259" key="5">
    <source>
        <dbReference type="PROSITE" id="PS51123"/>
    </source>
</evidence>
<dbReference type="PRINTS" id="PR01021">
    <property type="entry name" value="OMPADOMAIN"/>
</dbReference>
<dbReference type="InterPro" id="IPR050330">
    <property type="entry name" value="Bact_OuterMem_StrucFunc"/>
</dbReference>
<name>A0A4U1BZY9_9SPHI</name>
<keyword evidence="2 4" id="KW-0472">Membrane</keyword>
<feature type="domain" description="OmpA-like" evidence="5">
    <location>
        <begin position="536"/>
        <end position="655"/>
    </location>
</feature>
<dbReference type="Gene3D" id="1.25.40.10">
    <property type="entry name" value="Tetratricopeptide repeat domain"/>
    <property type="match status" value="1"/>
</dbReference>
<dbReference type="SUPFAM" id="SSF48452">
    <property type="entry name" value="TPR-like"/>
    <property type="match status" value="1"/>
</dbReference>
<evidence type="ECO:0000256" key="2">
    <source>
        <dbReference type="ARBA" id="ARBA00023136"/>
    </source>
</evidence>
<dbReference type="GO" id="GO:0009279">
    <property type="term" value="C:cell outer membrane"/>
    <property type="evidence" value="ECO:0007669"/>
    <property type="project" value="UniProtKB-SubCell"/>
</dbReference>
<dbReference type="PANTHER" id="PTHR30329:SF21">
    <property type="entry name" value="LIPOPROTEIN YIAD-RELATED"/>
    <property type="match status" value="1"/>
</dbReference>
<dbReference type="InterPro" id="IPR008969">
    <property type="entry name" value="CarboxyPept-like_regulatory"/>
</dbReference>
<gene>
    <name evidence="6" type="ORF">FA045_14310</name>
</gene>
<dbReference type="InterPro" id="IPR036737">
    <property type="entry name" value="OmpA-like_sf"/>
</dbReference>
<keyword evidence="6" id="KW-0969">Cilium</keyword>
<keyword evidence="6" id="KW-0966">Cell projection</keyword>
<keyword evidence="3" id="KW-0998">Cell outer membrane</keyword>
<dbReference type="Gene3D" id="3.30.1330.60">
    <property type="entry name" value="OmpA-like domain"/>
    <property type="match status" value="1"/>
</dbReference>
<evidence type="ECO:0000256" key="4">
    <source>
        <dbReference type="PROSITE-ProRule" id="PRU00473"/>
    </source>
</evidence>
<evidence type="ECO:0000256" key="1">
    <source>
        <dbReference type="ARBA" id="ARBA00004442"/>
    </source>
</evidence>
<dbReference type="InterPro" id="IPR011659">
    <property type="entry name" value="WD40"/>
</dbReference>
<dbReference type="Proteomes" id="UP000310477">
    <property type="component" value="Unassembled WGS sequence"/>
</dbReference>